<sequence length="155" mass="16699">MTGFDLSPPDDARRRELVEALDDDARRVLLAHGTEAPFCGAFLDNRREGTYTCGLCGLPLFRSSAKFDSGTGWPSFFAPLDPAHLRYVRDLGHGMVRIEETCARCGSHLGHVFPDGPPPTGERHCLNSIALGFVADGDPLPDLLGRGAPEGKPLA</sequence>
<keyword evidence="3 6" id="KW-0560">Oxidoreductase</keyword>
<proteinExistence type="inferred from homology"/>
<organism evidence="6 7">
    <name type="scientific">Luteimonas colneyensis</name>
    <dbReference type="NCBI Taxonomy" id="2762230"/>
    <lineage>
        <taxon>Bacteria</taxon>
        <taxon>Pseudomonadati</taxon>
        <taxon>Pseudomonadota</taxon>
        <taxon>Gammaproteobacteria</taxon>
        <taxon>Lysobacterales</taxon>
        <taxon>Lysobacteraceae</taxon>
        <taxon>Luteimonas</taxon>
    </lineage>
</organism>
<dbReference type="InterPro" id="IPR028427">
    <property type="entry name" value="Met_Sox_Rdtase_MsrB"/>
</dbReference>
<dbReference type="EC" id="1.8.4.12" evidence="2"/>
<dbReference type="Gene3D" id="2.170.150.20">
    <property type="entry name" value="Peptide methionine sulfoxide reductase"/>
    <property type="match status" value="1"/>
</dbReference>
<dbReference type="Proteomes" id="UP000647183">
    <property type="component" value="Unassembled WGS sequence"/>
</dbReference>
<dbReference type="PROSITE" id="PS51790">
    <property type="entry name" value="MSRB"/>
    <property type="match status" value="1"/>
</dbReference>
<evidence type="ECO:0000256" key="4">
    <source>
        <dbReference type="ARBA" id="ARBA00048488"/>
    </source>
</evidence>
<gene>
    <name evidence="6" type="primary">msrB</name>
    <name evidence="6" type="ORF">H9645_12410</name>
</gene>
<dbReference type="NCBIfam" id="TIGR00357">
    <property type="entry name" value="peptide-methionine (R)-S-oxide reductase MsrB"/>
    <property type="match status" value="1"/>
</dbReference>
<evidence type="ECO:0000313" key="6">
    <source>
        <dbReference type="EMBL" id="MBD7988832.1"/>
    </source>
</evidence>
<dbReference type="PANTHER" id="PTHR10173:SF52">
    <property type="entry name" value="METHIONINE-R-SULFOXIDE REDUCTASE B1"/>
    <property type="match status" value="1"/>
</dbReference>
<reference evidence="6 7" key="1">
    <citation type="submission" date="2020-08" db="EMBL/GenBank/DDBJ databases">
        <title>A Genomic Blueprint of the Chicken Gut Microbiome.</title>
        <authorList>
            <person name="Gilroy R."/>
            <person name="Ravi A."/>
            <person name="Getino M."/>
            <person name="Pursley I."/>
            <person name="Horton D.L."/>
            <person name="Alikhan N.-F."/>
            <person name="Baker D."/>
            <person name="Gharbi K."/>
            <person name="Hall N."/>
            <person name="Watson M."/>
            <person name="Adriaenssens E.M."/>
            <person name="Foster-Nyarko E."/>
            <person name="Jarju S."/>
            <person name="Secka A."/>
            <person name="Antonio M."/>
            <person name="Oren A."/>
            <person name="Chaudhuri R."/>
            <person name="La Ragione R.M."/>
            <person name="Hildebrand F."/>
            <person name="Pallen M.J."/>
        </authorList>
    </citation>
    <scope>NUCLEOTIDE SEQUENCE [LARGE SCALE GENOMIC DNA]</scope>
    <source>
        <strain evidence="6 7">Sa2BVA3</strain>
    </source>
</reference>
<dbReference type="InterPro" id="IPR011057">
    <property type="entry name" value="Mss4-like_sf"/>
</dbReference>
<dbReference type="RefSeq" id="WP_191730003.1">
    <property type="nucleotide sequence ID" value="NZ_JACSQJ010000008.1"/>
</dbReference>
<feature type="domain" description="MsrB" evidence="5">
    <location>
        <begin position="14"/>
        <end position="136"/>
    </location>
</feature>
<evidence type="ECO:0000256" key="2">
    <source>
        <dbReference type="ARBA" id="ARBA00012499"/>
    </source>
</evidence>
<dbReference type="SUPFAM" id="SSF51316">
    <property type="entry name" value="Mss4-like"/>
    <property type="match status" value="1"/>
</dbReference>
<evidence type="ECO:0000259" key="5">
    <source>
        <dbReference type="PROSITE" id="PS51790"/>
    </source>
</evidence>
<keyword evidence="7" id="KW-1185">Reference proteome</keyword>
<dbReference type="GO" id="GO:0033743">
    <property type="term" value="F:peptide-methionine (R)-S-oxide reductase activity"/>
    <property type="evidence" value="ECO:0007669"/>
    <property type="project" value="UniProtKB-EC"/>
</dbReference>
<evidence type="ECO:0000256" key="1">
    <source>
        <dbReference type="ARBA" id="ARBA00007174"/>
    </source>
</evidence>
<name>A0ABR8ULD9_9GAMM</name>
<protein>
    <recommendedName>
        <fullName evidence="2">peptide-methionine (R)-S-oxide reductase</fullName>
        <ecNumber evidence="2">1.8.4.12</ecNumber>
    </recommendedName>
</protein>
<dbReference type="PANTHER" id="PTHR10173">
    <property type="entry name" value="METHIONINE SULFOXIDE REDUCTASE"/>
    <property type="match status" value="1"/>
</dbReference>
<evidence type="ECO:0000313" key="7">
    <source>
        <dbReference type="Proteomes" id="UP000647183"/>
    </source>
</evidence>
<dbReference type="EMBL" id="JACSQJ010000008">
    <property type="protein sequence ID" value="MBD7988832.1"/>
    <property type="molecule type" value="Genomic_DNA"/>
</dbReference>
<dbReference type="InterPro" id="IPR002579">
    <property type="entry name" value="Met_Sox_Rdtase_MsrB_dom"/>
</dbReference>
<dbReference type="Pfam" id="PF01641">
    <property type="entry name" value="SelR"/>
    <property type="match status" value="1"/>
</dbReference>
<comment type="caution">
    <text evidence="6">The sequence shown here is derived from an EMBL/GenBank/DDBJ whole genome shotgun (WGS) entry which is preliminary data.</text>
</comment>
<comment type="similarity">
    <text evidence="1">Belongs to the MsrB Met sulfoxide reductase family.</text>
</comment>
<evidence type="ECO:0000256" key="3">
    <source>
        <dbReference type="ARBA" id="ARBA00023002"/>
    </source>
</evidence>
<accession>A0ABR8ULD9</accession>
<comment type="catalytic activity">
    <reaction evidence="4">
        <text>L-methionyl-[protein] + [thioredoxin]-disulfide + H2O = L-methionyl-(R)-S-oxide-[protein] + [thioredoxin]-dithiol</text>
        <dbReference type="Rhea" id="RHEA:24164"/>
        <dbReference type="Rhea" id="RHEA-COMP:10698"/>
        <dbReference type="Rhea" id="RHEA-COMP:10700"/>
        <dbReference type="Rhea" id="RHEA-COMP:12313"/>
        <dbReference type="Rhea" id="RHEA-COMP:12314"/>
        <dbReference type="ChEBI" id="CHEBI:15377"/>
        <dbReference type="ChEBI" id="CHEBI:16044"/>
        <dbReference type="ChEBI" id="CHEBI:29950"/>
        <dbReference type="ChEBI" id="CHEBI:45764"/>
        <dbReference type="ChEBI" id="CHEBI:50058"/>
        <dbReference type="EC" id="1.8.4.12"/>
    </reaction>
</comment>